<accession>A0A1J3HUZ8</accession>
<dbReference type="InterPro" id="IPR036404">
    <property type="entry name" value="Jacalin-like_lectin_dom_sf"/>
</dbReference>
<dbReference type="PANTHER" id="PTHR47293">
    <property type="entry name" value="JACALIN-RELATED LECTIN 3"/>
    <property type="match status" value="1"/>
</dbReference>
<proteinExistence type="inferred from homology"/>
<reference evidence="4" key="1">
    <citation type="submission" date="2016-07" db="EMBL/GenBank/DDBJ databases">
        <title>De novo transcriptome assembly of four accessions of the metal hyperaccumulator plant Noccaea caerulescens.</title>
        <authorList>
            <person name="Blande D."/>
            <person name="Halimaa P."/>
            <person name="Tervahauta A.I."/>
            <person name="Aarts M.G."/>
            <person name="Karenlampi S.O."/>
        </authorList>
    </citation>
    <scope>NUCLEOTIDE SEQUENCE</scope>
</reference>
<dbReference type="PROSITE" id="PS51752">
    <property type="entry name" value="JACALIN_LECTIN"/>
    <property type="match status" value="1"/>
</dbReference>
<dbReference type="GO" id="GO:0030246">
    <property type="term" value="F:carbohydrate binding"/>
    <property type="evidence" value="ECO:0007669"/>
    <property type="project" value="UniProtKB-KW"/>
</dbReference>
<dbReference type="Pfam" id="PF01419">
    <property type="entry name" value="Jacalin"/>
    <property type="match status" value="1"/>
</dbReference>
<organism evidence="4">
    <name type="scientific">Noccaea caerulescens</name>
    <name type="common">Alpine penny-cress</name>
    <name type="synonym">Thlaspi caerulescens</name>
    <dbReference type="NCBI Taxonomy" id="107243"/>
    <lineage>
        <taxon>Eukaryota</taxon>
        <taxon>Viridiplantae</taxon>
        <taxon>Streptophyta</taxon>
        <taxon>Embryophyta</taxon>
        <taxon>Tracheophyta</taxon>
        <taxon>Spermatophyta</taxon>
        <taxon>Magnoliopsida</taxon>
        <taxon>eudicotyledons</taxon>
        <taxon>Gunneridae</taxon>
        <taxon>Pentapetalae</taxon>
        <taxon>rosids</taxon>
        <taxon>malvids</taxon>
        <taxon>Brassicales</taxon>
        <taxon>Brassicaceae</taxon>
        <taxon>Coluteocarpeae</taxon>
        <taxon>Noccaea</taxon>
    </lineage>
</organism>
<dbReference type="SUPFAM" id="SSF51101">
    <property type="entry name" value="Mannose-binding lectins"/>
    <property type="match status" value="1"/>
</dbReference>
<dbReference type="InterPro" id="IPR033734">
    <property type="entry name" value="Jacalin-like_lectin_dom_plant"/>
</dbReference>
<evidence type="ECO:0000256" key="1">
    <source>
        <dbReference type="ARBA" id="ARBA00006568"/>
    </source>
</evidence>
<dbReference type="Gene3D" id="2.100.10.30">
    <property type="entry name" value="Jacalin-like lectin domain"/>
    <property type="match status" value="1"/>
</dbReference>
<evidence type="ECO:0000259" key="3">
    <source>
        <dbReference type="PROSITE" id="PS51752"/>
    </source>
</evidence>
<dbReference type="CDD" id="cd09612">
    <property type="entry name" value="Jacalin"/>
    <property type="match status" value="1"/>
</dbReference>
<gene>
    <name evidence="4" type="ORF">LE_TR9090_c0_g1_i1_g.30973</name>
</gene>
<keyword evidence="2" id="KW-0430">Lectin</keyword>
<dbReference type="EMBL" id="GEVL01005294">
    <property type="protein sequence ID" value="JAU72047.1"/>
    <property type="molecule type" value="Transcribed_RNA"/>
</dbReference>
<dbReference type="PANTHER" id="PTHR47293:SF75">
    <property type="entry name" value="MYROSINASE-BINDING PROTEIN 2"/>
    <property type="match status" value="1"/>
</dbReference>
<protein>
    <submittedName>
        <fullName evidence="4">Myrosinase-binding protein 2</fullName>
    </submittedName>
</protein>
<dbReference type="FunFam" id="2.100.10.30:FF:000001">
    <property type="entry name" value="Jacalin-related lectin 33"/>
    <property type="match status" value="1"/>
</dbReference>
<dbReference type="SMART" id="SM00915">
    <property type="entry name" value="Jacalin"/>
    <property type="match status" value="1"/>
</dbReference>
<sequence>MFEKVGPVGGDKGSPFDDGVSNDVMKVTVAADEFSITYIEILYAKEKEGRYETIKHGTKRGEIKEFLVAYPIESIIAVGGSYDHIFTYDTTLITSLYFTLSNGRKSPKFGKTSGTEFLLKGESGGKLVGFFGRGGQAIDAIGAYFATNSRGPQKLESHGGGNGGA</sequence>
<comment type="similarity">
    <text evidence="1">Belongs to the jacalin lectin family.</text>
</comment>
<evidence type="ECO:0000256" key="2">
    <source>
        <dbReference type="ARBA" id="ARBA00022734"/>
    </source>
</evidence>
<evidence type="ECO:0000313" key="4">
    <source>
        <dbReference type="EMBL" id="JAU72047.1"/>
    </source>
</evidence>
<feature type="domain" description="Jacalin-type lectin" evidence="3">
    <location>
        <begin position="2"/>
        <end position="147"/>
    </location>
</feature>
<name>A0A1J3HUZ8_NOCCA</name>
<dbReference type="AlphaFoldDB" id="A0A1J3HUZ8"/>
<dbReference type="InterPro" id="IPR001229">
    <property type="entry name" value="Jacalin-like_lectin_dom"/>
</dbReference>